<keyword evidence="2" id="KW-0732">Signal</keyword>
<feature type="compositionally biased region" description="Low complexity" evidence="1">
    <location>
        <begin position="25"/>
        <end position="44"/>
    </location>
</feature>
<evidence type="ECO:0000313" key="3">
    <source>
        <dbReference type="EMBL" id="PAB00467.1"/>
    </source>
</evidence>
<evidence type="ECO:0000313" key="4">
    <source>
        <dbReference type="Proteomes" id="UP000216797"/>
    </source>
</evidence>
<name>A0A267HQG6_9ENTE</name>
<sequence length="185" mass="20460">MKKIGFATLLVSLVILSSCSSISNETSKSQTNVTSTSNTSTTNSLMTEVESLKKELLEKEKELASAETNKQKISELEETLSEKNTELQQLKAESHTIDTTMTDEVAEKIWNTLTPEATGNYIGFQEETTTSGWYSFQYQNGVGNVPVFRRYGDLALVKWGGGGTEVNIRVLNLNTQEVITSFNVN</sequence>
<dbReference type="EMBL" id="LHUG01000006">
    <property type="protein sequence ID" value="PAB00467.1"/>
    <property type="molecule type" value="Genomic_DNA"/>
</dbReference>
<feature type="signal peptide" evidence="2">
    <location>
        <begin position="1"/>
        <end position="23"/>
    </location>
</feature>
<dbReference type="PROSITE" id="PS51257">
    <property type="entry name" value="PROKAR_LIPOPROTEIN"/>
    <property type="match status" value="1"/>
</dbReference>
<reference evidence="3 4" key="1">
    <citation type="submission" date="2015-08" db="EMBL/GenBank/DDBJ databases">
        <title>Enterococcus genome sequence.</title>
        <authorList>
            <person name="Acedo J.Z."/>
            <person name="Vederas J.C."/>
        </authorList>
    </citation>
    <scope>NUCLEOTIDE SEQUENCE [LARGE SCALE GENOMIC DNA]</scope>
    <source>
        <strain evidence="3 4">49</strain>
    </source>
</reference>
<protein>
    <recommendedName>
        <fullName evidence="5">Lipoprotein</fullName>
    </recommendedName>
</protein>
<feature type="region of interest" description="Disordered" evidence="1">
    <location>
        <begin position="25"/>
        <end position="45"/>
    </location>
</feature>
<evidence type="ECO:0000256" key="1">
    <source>
        <dbReference type="SAM" id="MobiDB-lite"/>
    </source>
</evidence>
<keyword evidence="4" id="KW-1185">Reference proteome</keyword>
<accession>A0A267HQG6</accession>
<dbReference type="AlphaFoldDB" id="A0A267HQG6"/>
<organism evidence="3 4">
    <name type="scientific">Enterococcus canintestini</name>
    <dbReference type="NCBI Taxonomy" id="317010"/>
    <lineage>
        <taxon>Bacteria</taxon>
        <taxon>Bacillati</taxon>
        <taxon>Bacillota</taxon>
        <taxon>Bacilli</taxon>
        <taxon>Lactobacillales</taxon>
        <taxon>Enterococcaceae</taxon>
        <taxon>Enterococcus</taxon>
    </lineage>
</organism>
<evidence type="ECO:0000256" key="2">
    <source>
        <dbReference type="SAM" id="SignalP"/>
    </source>
</evidence>
<dbReference type="Proteomes" id="UP000216797">
    <property type="component" value="Unassembled WGS sequence"/>
</dbReference>
<evidence type="ECO:0008006" key="5">
    <source>
        <dbReference type="Google" id="ProtNLM"/>
    </source>
</evidence>
<gene>
    <name evidence="3" type="ORF">AKL21_08220</name>
</gene>
<comment type="caution">
    <text evidence="3">The sequence shown here is derived from an EMBL/GenBank/DDBJ whole genome shotgun (WGS) entry which is preliminary data.</text>
</comment>
<proteinExistence type="predicted"/>
<dbReference type="RefSeq" id="WP_095006726.1">
    <property type="nucleotide sequence ID" value="NZ_LHUG01000006.1"/>
</dbReference>
<feature type="chain" id="PRO_5038412559" description="Lipoprotein" evidence="2">
    <location>
        <begin position="24"/>
        <end position="185"/>
    </location>
</feature>